<dbReference type="InterPro" id="IPR017856">
    <property type="entry name" value="Integrase-like_N"/>
</dbReference>
<sequence length="85" mass="9506">MGALQPDLPSPIMIPQNWHLTIIDLKDYFFTIPLHLGAAPKIAFTAKLSHSFFHQNAAALCRTFALKRLQAKDIIAACPDCQHHN</sequence>
<keyword evidence="11" id="KW-1185">Reference proteome</keyword>
<comment type="caution">
    <text evidence="10">The sequence shown here is derived from an EMBL/GenBank/DDBJ whole genome shotgun (WGS) entry which is preliminary data.</text>
</comment>
<feature type="non-terminal residue" evidence="10">
    <location>
        <position position="85"/>
    </location>
</feature>
<dbReference type="InterPro" id="IPR043502">
    <property type="entry name" value="DNA/RNA_pol_sf"/>
</dbReference>
<dbReference type="GO" id="GO:0003964">
    <property type="term" value="F:RNA-directed DNA polymerase activity"/>
    <property type="evidence" value="ECO:0007669"/>
    <property type="project" value="UniProtKB-KW"/>
</dbReference>
<evidence type="ECO:0000256" key="5">
    <source>
        <dbReference type="ARBA" id="ARBA00022759"/>
    </source>
</evidence>
<keyword evidence="4" id="KW-0479">Metal-binding</keyword>
<dbReference type="SUPFAM" id="SSF46919">
    <property type="entry name" value="N-terminal Zn binding domain of HIV integrase"/>
    <property type="match status" value="1"/>
</dbReference>
<evidence type="ECO:0000256" key="1">
    <source>
        <dbReference type="ARBA" id="ARBA00022679"/>
    </source>
</evidence>
<gene>
    <name evidence="10" type="primary">Ervk7</name>
    <name evidence="10" type="ORF">HYLPRA_R15544</name>
</gene>
<dbReference type="PANTHER" id="PTHR41694">
    <property type="entry name" value="ENDOGENOUS RETROVIRUS GROUP K MEMBER POL PROTEIN"/>
    <property type="match status" value="1"/>
</dbReference>
<evidence type="ECO:0000256" key="4">
    <source>
        <dbReference type="ARBA" id="ARBA00022723"/>
    </source>
</evidence>
<proteinExistence type="predicted"/>
<keyword evidence="8" id="KW-0862">Zinc</keyword>
<keyword evidence="1" id="KW-0808">Transferase</keyword>
<dbReference type="InterPro" id="IPR003308">
    <property type="entry name" value="Integrase_Zn-bd_dom_N"/>
</dbReference>
<dbReference type="GO" id="GO:0004519">
    <property type="term" value="F:endonuclease activity"/>
    <property type="evidence" value="ECO:0007669"/>
    <property type="project" value="UniProtKB-KW"/>
</dbReference>
<evidence type="ECO:0000256" key="2">
    <source>
        <dbReference type="ARBA" id="ARBA00022695"/>
    </source>
</evidence>
<organism evidence="10 11">
    <name type="scientific">Hylia prasina</name>
    <name type="common">green hylia</name>
    <dbReference type="NCBI Taxonomy" id="208073"/>
    <lineage>
        <taxon>Eukaryota</taxon>
        <taxon>Metazoa</taxon>
        <taxon>Chordata</taxon>
        <taxon>Craniata</taxon>
        <taxon>Vertebrata</taxon>
        <taxon>Euteleostomi</taxon>
        <taxon>Archelosauria</taxon>
        <taxon>Archosauria</taxon>
        <taxon>Dinosauria</taxon>
        <taxon>Saurischia</taxon>
        <taxon>Theropoda</taxon>
        <taxon>Coelurosauria</taxon>
        <taxon>Aves</taxon>
        <taxon>Neognathae</taxon>
        <taxon>Neoaves</taxon>
        <taxon>Telluraves</taxon>
        <taxon>Australaves</taxon>
        <taxon>Passeriformes</taxon>
        <taxon>Sylvioidea</taxon>
        <taxon>Sylviidae</taxon>
        <taxon>Acrocephalinae</taxon>
        <taxon>Hylia</taxon>
    </lineage>
</organism>
<evidence type="ECO:0000256" key="8">
    <source>
        <dbReference type="PROSITE-ProRule" id="PRU00450"/>
    </source>
</evidence>
<evidence type="ECO:0000256" key="7">
    <source>
        <dbReference type="ARBA" id="ARBA00022918"/>
    </source>
</evidence>
<keyword evidence="6" id="KW-0378">Hydrolase</keyword>
<name>A0A7K5WZ65_9SYLV</name>
<protein>
    <submittedName>
        <fullName evidence="10">POK7 protein</fullName>
    </submittedName>
</protein>
<dbReference type="EMBL" id="VYXD01016644">
    <property type="protein sequence ID" value="NWU45925.1"/>
    <property type="molecule type" value="Genomic_DNA"/>
</dbReference>
<dbReference type="GO" id="GO:0035613">
    <property type="term" value="F:RNA stem-loop binding"/>
    <property type="evidence" value="ECO:0007669"/>
    <property type="project" value="TreeGrafter"/>
</dbReference>
<keyword evidence="7" id="KW-0695">RNA-directed DNA polymerase</keyword>
<evidence type="ECO:0000259" key="9">
    <source>
        <dbReference type="PROSITE" id="PS50876"/>
    </source>
</evidence>
<dbReference type="AlphaFoldDB" id="A0A7K5WZ65"/>
<evidence type="ECO:0000256" key="6">
    <source>
        <dbReference type="ARBA" id="ARBA00022801"/>
    </source>
</evidence>
<dbReference type="Proteomes" id="UP000557268">
    <property type="component" value="Unassembled WGS sequence"/>
</dbReference>
<keyword evidence="2" id="KW-0548">Nucleotidyltransferase</keyword>
<keyword evidence="5" id="KW-0255">Endonuclease</keyword>
<feature type="domain" description="Integrase-type" evidence="9">
    <location>
        <begin position="41"/>
        <end position="82"/>
    </location>
</feature>
<dbReference type="GO" id="GO:0008270">
    <property type="term" value="F:zinc ion binding"/>
    <property type="evidence" value="ECO:0007669"/>
    <property type="project" value="UniProtKB-KW"/>
</dbReference>
<evidence type="ECO:0000313" key="10">
    <source>
        <dbReference type="EMBL" id="NWU45925.1"/>
    </source>
</evidence>
<feature type="non-terminal residue" evidence="10">
    <location>
        <position position="1"/>
    </location>
</feature>
<reference evidence="10 11" key="1">
    <citation type="submission" date="2019-09" db="EMBL/GenBank/DDBJ databases">
        <title>Bird 10,000 Genomes (B10K) Project - Family phase.</title>
        <authorList>
            <person name="Zhang G."/>
        </authorList>
    </citation>
    <scope>NUCLEOTIDE SEQUENCE [LARGE SCALE GENOMIC DNA]</scope>
    <source>
        <strain evidence="10">B10K-DU-001-70</strain>
        <tissue evidence="10">Muscle</tissue>
    </source>
</reference>
<accession>A0A7K5WZ65</accession>
<dbReference type="Gene3D" id="1.10.10.200">
    <property type="match status" value="1"/>
</dbReference>
<keyword evidence="3" id="KW-0540">Nuclease</keyword>
<keyword evidence="8" id="KW-0863">Zinc-finger</keyword>
<dbReference type="PROSITE" id="PS50876">
    <property type="entry name" value="ZF_INTEGRASE"/>
    <property type="match status" value="1"/>
</dbReference>
<evidence type="ECO:0000313" key="11">
    <source>
        <dbReference type="Proteomes" id="UP000557268"/>
    </source>
</evidence>
<dbReference type="Pfam" id="PF02022">
    <property type="entry name" value="Integrase_Zn"/>
    <property type="match status" value="1"/>
</dbReference>
<evidence type="ECO:0000256" key="3">
    <source>
        <dbReference type="ARBA" id="ARBA00022722"/>
    </source>
</evidence>
<dbReference type="SUPFAM" id="SSF56672">
    <property type="entry name" value="DNA/RNA polymerases"/>
    <property type="match status" value="1"/>
</dbReference>
<dbReference type="GO" id="GO:0016787">
    <property type="term" value="F:hydrolase activity"/>
    <property type="evidence" value="ECO:0007669"/>
    <property type="project" value="UniProtKB-KW"/>
</dbReference>
<dbReference type="PANTHER" id="PTHR41694:SF3">
    <property type="entry name" value="RNA-DIRECTED DNA POLYMERASE-RELATED"/>
    <property type="match status" value="1"/>
</dbReference>